<feature type="non-terminal residue" evidence="2">
    <location>
        <position position="1"/>
    </location>
</feature>
<sequence length="82" mass="9344">KLETRCDKNKDSKMAKQYGDEYEKFNDKIDRETSNVRTYLNKIALTQVKEVATPEVNEGSSGLNEGSSAKGEHRQLELIRIP</sequence>
<evidence type="ECO:0000256" key="1">
    <source>
        <dbReference type="SAM" id="MobiDB-lite"/>
    </source>
</evidence>
<dbReference type="EMBL" id="CACRXK020004381">
    <property type="protein sequence ID" value="CAB4002539.1"/>
    <property type="molecule type" value="Genomic_DNA"/>
</dbReference>
<comment type="caution">
    <text evidence="2">The sequence shown here is derived from an EMBL/GenBank/DDBJ whole genome shotgun (WGS) entry which is preliminary data.</text>
</comment>
<gene>
    <name evidence="2" type="ORF">PACLA_8A019145</name>
</gene>
<evidence type="ECO:0000313" key="2">
    <source>
        <dbReference type="EMBL" id="CAB4002539.1"/>
    </source>
</evidence>
<feature type="region of interest" description="Disordered" evidence="1">
    <location>
        <begin position="55"/>
        <end position="82"/>
    </location>
</feature>
<dbReference type="Proteomes" id="UP001152795">
    <property type="component" value="Unassembled WGS sequence"/>
</dbReference>
<protein>
    <submittedName>
        <fullName evidence="2">Uncharacterized protein</fullName>
    </submittedName>
</protein>
<organism evidence="2 3">
    <name type="scientific">Paramuricea clavata</name>
    <name type="common">Red gorgonian</name>
    <name type="synonym">Violescent sea-whip</name>
    <dbReference type="NCBI Taxonomy" id="317549"/>
    <lineage>
        <taxon>Eukaryota</taxon>
        <taxon>Metazoa</taxon>
        <taxon>Cnidaria</taxon>
        <taxon>Anthozoa</taxon>
        <taxon>Octocorallia</taxon>
        <taxon>Malacalcyonacea</taxon>
        <taxon>Plexauridae</taxon>
        <taxon>Paramuricea</taxon>
    </lineage>
</organism>
<accession>A0A6S7HE48</accession>
<proteinExistence type="predicted"/>
<keyword evidence="3" id="KW-1185">Reference proteome</keyword>
<dbReference type="AlphaFoldDB" id="A0A6S7HE48"/>
<feature type="compositionally biased region" description="Basic and acidic residues" evidence="1">
    <location>
        <begin position="70"/>
        <end position="82"/>
    </location>
</feature>
<evidence type="ECO:0000313" key="3">
    <source>
        <dbReference type="Proteomes" id="UP001152795"/>
    </source>
</evidence>
<feature type="compositionally biased region" description="Low complexity" evidence="1">
    <location>
        <begin position="57"/>
        <end position="68"/>
    </location>
</feature>
<name>A0A6S7HE48_PARCT</name>
<feature type="non-terminal residue" evidence="2">
    <location>
        <position position="82"/>
    </location>
</feature>
<reference evidence="2" key="1">
    <citation type="submission" date="2020-04" db="EMBL/GenBank/DDBJ databases">
        <authorList>
            <person name="Alioto T."/>
            <person name="Alioto T."/>
            <person name="Gomez Garrido J."/>
        </authorList>
    </citation>
    <scope>NUCLEOTIDE SEQUENCE</scope>
    <source>
        <strain evidence="2">A484AB</strain>
    </source>
</reference>